<keyword evidence="1" id="KW-0378">Hydrolase</keyword>
<accession>A0A2M7TIF8</accession>
<dbReference type="AlphaFoldDB" id="A0A2M7TIF8"/>
<organism evidence="3 4">
    <name type="scientific">candidate division WWE3 bacterium CG_4_10_14_0_2_um_filter_41_14</name>
    <dbReference type="NCBI Taxonomy" id="1975072"/>
    <lineage>
        <taxon>Bacteria</taxon>
        <taxon>Katanobacteria</taxon>
    </lineage>
</organism>
<reference evidence="4" key="1">
    <citation type="submission" date="2017-09" db="EMBL/GenBank/DDBJ databases">
        <title>Depth-based differentiation of microbial function through sediment-hosted aquifers and enrichment of novel symbionts in the deep terrestrial subsurface.</title>
        <authorList>
            <person name="Probst A.J."/>
            <person name="Ladd B."/>
            <person name="Jarett J.K."/>
            <person name="Geller-Mcgrath D.E."/>
            <person name="Sieber C.M.K."/>
            <person name="Emerson J.B."/>
            <person name="Anantharaman K."/>
            <person name="Thomas B.C."/>
            <person name="Malmstrom R."/>
            <person name="Stieglmeier M."/>
            <person name="Klingl A."/>
            <person name="Woyke T."/>
            <person name="Ryan C.M."/>
            <person name="Banfield J.F."/>
        </authorList>
    </citation>
    <scope>NUCLEOTIDE SEQUENCE [LARGE SCALE GENOMIC DNA]</scope>
</reference>
<evidence type="ECO:0000313" key="3">
    <source>
        <dbReference type="EMBL" id="PIZ46161.1"/>
    </source>
</evidence>
<feature type="transmembrane region" description="Helical" evidence="2">
    <location>
        <begin position="12"/>
        <end position="35"/>
    </location>
</feature>
<dbReference type="Proteomes" id="UP000228920">
    <property type="component" value="Unassembled WGS sequence"/>
</dbReference>
<dbReference type="SUPFAM" id="SSF63817">
    <property type="entry name" value="Sortase"/>
    <property type="match status" value="1"/>
</dbReference>
<dbReference type="Pfam" id="PF04203">
    <property type="entry name" value="Sortase"/>
    <property type="match status" value="1"/>
</dbReference>
<evidence type="ECO:0000313" key="4">
    <source>
        <dbReference type="Proteomes" id="UP000228920"/>
    </source>
</evidence>
<dbReference type="Gene3D" id="2.40.260.10">
    <property type="entry name" value="Sortase"/>
    <property type="match status" value="1"/>
</dbReference>
<dbReference type="GO" id="GO:0016787">
    <property type="term" value="F:hydrolase activity"/>
    <property type="evidence" value="ECO:0007669"/>
    <property type="project" value="UniProtKB-KW"/>
</dbReference>
<proteinExistence type="predicted"/>
<dbReference type="InterPro" id="IPR005754">
    <property type="entry name" value="Sortase"/>
</dbReference>
<keyword evidence="2" id="KW-0812">Transmembrane</keyword>
<evidence type="ECO:0000256" key="1">
    <source>
        <dbReference type="ARBA" id="ARBA00022801"/>
    </source>
</evidence>
<dbReference type="EMBL" id="PFNL01000110">
    <property type="protein sequence ID" value="PIZ46161.1"/>
    <property type="molecule type" value="Genomic_DNA"/>
</dbReference>
<keyword evidence="2" id="KW-0472">Membrane</keyword>
<keyword evidence="2" id="KW-1133">Transmembrane helix</keyword>
<sequence>MRFFRHRILGFTIWIPRLLFVIFIIILITSSYFGLRNWFSTSDTVIRSVVIPHAEKEVLGEVVQVEDPLNTEFSIMIPAIQVNAPVKAEVDGMDVASYEPEVLQGVAHYKHKVVDGFTVDGAYPGELGNIFLFGHSQVPGGDMSNYSGVFNDLSKLSIGDEIMVFYQGQKYVYRVYEGQVVTRNQIEYLAPTDEETLTLMSCWPLGLDVKRYIVRAKPV</sequence>
<gene>
    <name evidence="3" type="ORF">COY32_03725</name>
</gene>
<evidence type="ECO:0008006" key="5">
    <source>
        <dbReference type="Google" id="ProtNLM"/>
    </source>
</evidence>
<comment type="caution">
    <text evidence="3">The sequence shown here is derived from an EMBL/GenBank/DDBJ whole genome shotgun (WGS) entry which is preliminary data.</text>
</comment>
<evidence type="ECO:0000256" key="2">
    <source>
        <dbReference type="SAM" id="Phobius"/>
    </source>
</evidence>
<protein>
    <recommendedName>
        <fullName evidence="5">Sortase</fullName>
    </recommendedName>
</protein>
<name>A0A2M7TIF8_UNCKA</name>
<dbReference type="InterPro" id="IPR023365">
    <property type="entry name" value="Sortase_dom-sf"/>
</dbReference>